<dbReference type="AlphaFoldDB" id="D8PVN0"/>
<reference evidence="2 3" key="1">
    <citation type="journal article" date="2010" name="Nat. Biotechnol.">
        <title>Genome sequence of the model mushroom Schizophyllum commune.</title>
        <authorList>
            <person name="Ohm R.A."/>
            <person name="de Jong J.F."/>
            <person name="Lugones L.G."/>
            <person name="Aerts A."/>
            <person name="Kothe E."/>
            <person name="Stajich J.E."/>
            <person name="de Vries R.P."/>
            <person name="Record E."/>
            <person name="Levasseur A."/>
            <person name="Baker S.E."/>
            <person name="Bartholomew K.A."/>
            <person name="Coutinho P.M."/>
            <person name="Erdmann S."/>
            <person name="Fowler T.J."/>
            <person name="Gathman A.C."/>
            <person name="Lombard V."/>
            <person name="Henrissat B."/>
            <person name="Knabe N."/>
            <person name="Kuees U."/>
            <person name="Lilly W.W."/>
            <person name="Lindquist E."/>
            <person name="Lucas S."/>
            <person name="Magnuson J.K."/>
            <person name="Piumi F."/>
            <person name="Raudaskoski M."/>
            <person name="Salamov A."/>
            <person name="Schmutz J."/>
            <person name="Schwarze F.W.M.R."/>
            <person name="vanKuyk P.A."/>
            <person name="Horton J.S."/>
            <person name="Grigoriev I.V."/>
            <person name="Woesten H.A.B."/>
        </authorList>
    </citation>
    <scope>NUCLEOTIDE SEQUENCE [LARGE SCALE GENOMIC DNA]</scope>
    <source>
        <strain evidence="3">H4-8 / FGSC 9210</strain>
    </source>
</reference>
<protein>
    <recommendedName>
        <fullName evidence="4">Gaa1-domain-containing protein</fullName>
    </recommendedName>
</protein>
<keyword evidence="1" id="KW-1133">Transmembrane helix</keyword>
<dbReference type="VEuPathDB" id="FungiDB:SCHCODRAFT_01186839"/>
<dbReference type="OMA" id="MAIALWM"/>
<dbReference type="PANTHER" id="PTHR13304">
    <property type="entry name" value="GLYCOSYLPHOSPHATIDYLINOSITOL ANCHOR ATTACHMENT 1 PROTEIN"/>
    <property type="match status" value="1"/>
</dbReference>
<dbReference type="FunCoup" id="D8PVN0">
    <property type="interactions" value="247"/>
</dbReference>
<feature type="transmembrane region" description="Helical" evidence="1">
    <location>
        <begin position="499"/>
        <end position="525"/>
    </location>
</feature>
<dbReference type="STRING" id="578458.D8PVN0"/>
<name>D8PVN0_SCHCM</name>
<dbReference type="Proteomes" id="UP000007431">
    <property type="component" value="Unassembled WGS sequence"/>
</dbReference>
<sequence>MLLLPSTYVGGRGTYIDENALQPGQVNTQWNWGDVHAADNYLEQLEELRDQNATSESRAQYFIEEFTKLGLDASSQRYTFETTNGTSSGENAYAVMYSPRQAGAEAMVVSASWISLIDEGSQTINIRGVSTVLALARFMKNYSLWAKDIIFNISDDHLDGMQAFLSSYYGVPQSNLVAEPLELSSGVIWTALNVDYPGHSFSHLGLYFEGLNGRLPNQDLLNSIFRIARNTVGVPVILYDYKDTFRFEQWTIGSENSLFGKWEMKNWVPKSIRLNPAARAYATKARHILRHFGYQARGRASGVHGLLHQYRIDAVTLFAVPSMGPHGFHAIGRILESTLRTCNNLLERLHASFFFFLLVAPDRFLQIGNYLPSAVLVAVGLMFWGLRGWVDAGWVGEVAEQGLREEKEGSKEPTVNWTRRPRPVLPALALMGVTHALGGVVFYIVTRRWFVANIESLTTRFILIALVASVPLALSQLGVLRGNLPLVLKSLNLCFASTVISVTAVLNFSLAALFAIVLGVPLIIVPAKNSPDLKDPSPSISSAATSTTARAASLRYITSLAYTLLATGWLFLPQEVVRAVRDWEVYSVWFAPVVCVVYLPLMMQAALACL</sequence>
<dbReference type="GO" id="GO:0042765">
    <property type="term" value="C:GPI-anchor transamidase complex"/>
    <property type="evidence" value="ECO:0007669"/>
    <property type="project" value="InterPro"/>
</dbReference>
<proteinExistence type="predicted"/>
<keyword evidence="1" id="KW-0812">Transmembrane</keyword>
<dbReference type="InterPro" id="IPR007246">
    <property type="entry name" value="Gaa1"/>
</dbReference>
<organism evidence="3">
    <name type="scientific">Schizophyllum commune (strain H4-8 / FGSC 9210)</name>
    <name type="common">Split gill fungus</name>
    <dbReference type="NCBI Taxonomy" id="578458"/>
    <lineage>
        <taxon>Eukaryota</taxon>
        <taxon>Fungi</taxon>
        <taxon>Dikarya</taxon>
        <taxon>Basidiomycota</taxon>
        <taxon>Agaricomycotina</taxon>
        <taxon>Agaricomycetes</taxon>
        <taxon>Agaricomycetidae</taxon>
        <taxon>Agaricales</taxon>
        <taxon>Schizophyllaceae</taxon>
        <taxon>Schizophyllum</taxon>
    </lineage>
</organism>
<dbReference type="Gene3D" id="3.40.630.10">
    <property type="entry name" value="Zn peptidases"/>
    <property type="match status" value="1"/>
</dbReference>
<dbReference type="eggNOG" id="KOG3566">
    <property type="taxonomic scope" value="Eukaryota"/>
</dbReference>
<gene>
    <name evidence="2" type="ORF">SCHCODRAFT_74181</name>
</gene>
<dbReference type="PANTHER" id="PTHR13304:SF0">
    <property type="entry name" value="GLYCOSYLPHOSPHATIDYLINOSITOL ANCHOR ATTACHMENT 1 PROTEIN"/>
    <property type="match status" value="1"/>
</dbReference>
<feature type="transmembrane region" description="Helical" evidence="1">
    <location>
        <begin position="424"/>
        <end position="445"/>
    </location>
</feature>
<feature type="transmembrane region" description="Helical" evidence="1">
    <location>
        <begin position="457"/>
        <end position="479"/>
    </location>
</feature>
<evidence type="ECO:0000313" key="2">
    <source>
        <dbReference type="EMBL" id="EFJ00071.1"/>
    </source>
</evidence>
<dbReference type="EMBL" id="GL377303">
    <property type="protein sequence ID" value="EFJ00071.1"/>
    <property type="molecule type" value="Genomic_DNA"/>
</dbReference>
<evidence type="ECO:0008006" key="4">
    <source>
        <dbReference type="Google" id="ProtNLM"/>
    </source>
</evidence>
<feature type="transmembrane region" description="Helical" evidence="1">
    <location>
        <begin position="586"/>
        <end position="609"/>
    </location>
</feature>
<dbReference type="GO" id="GO:0016255">
    <property type="term" value="P:attachment of GPI anchor to protein"/>
    <property type="evidence" value="ECO:0007669"/>
    <property type="project" value="TreeGrafter"/>
</dbReference>
<dbReference type="Pfam" id="PF04114">
    <property type="entry name" value="Gaa1"/>
    <property type="match status" value="1"/>
</dbReference>
<feature type="transmembrane region" description="Helical" evidence="1">
    <location>
        <begin position="556"/>
        <end position="574"/>
    </location>
</feature>
<feature type="transmembrane region" description="Helical" evidence="1">
    <location>
        <begin position="367"/>
        <end position="386"/>
    </location>
</feature>
<dbReference type="InParanoid" id="D8PVN0"/>
<accession>D8PVN0</accession>
<keyword evidence="1" id="KW-0472">Membrane</keyword>
<dbReference type="HOGENOM" id="CLU_007442_0_0_1"/>
<evidence type="ECO:0000313" key="3">
    <source>
        <dbReference type="Proteomes" id="UP000007431"/>
    </source>
</evidence>
<evidence type="ECO:0000256" key="1">
    <source>
        <dbReference type="SAM" id="Phobius"/>
    </source>
</evidence>
<keyword evidence="3" id="KW-1185">Reference proteome</keyword>